<organism evidence="2 3">
    <name type="scientific">Ichthyophthirius multifiliis</name>
    <name type="common">White spot disease agent</name>
    <name type="synonym">Ich</name>
    <dbReference type="NCBI Taxonomy" id="5932"/>
    <lineage>
        <taxon>Eukaryota</taxon>
        <taxon>Sar</taxon>
        <taxon>Alveolata</taxon>
        <taxon>Ciliophora</taxon>
        <taxon>Intramacronucleata</taxon>
        <taxon>Oligohymenophorea</taxon>
        <taxon>Hymenostomatida</taxon>
        <taxon>Ophryoglenina</taxon>
        <taxon>Ichthyophthirius</taxon>
    </lineage>
</organism>
<dbReference type="OMA" id="QDQNKIT"/>
<gene>
    <name evidence="2" type="ORF">IMG5_187120</name>
</gene>
<accession>G0R3T6</accession>
<name>G0R3T6_ICHMU</name>
<dbReference type="EMBL" id="GL984312">
    <property type="protein sequence ID" value="EGR27868.1"/>
    <property type="molecule type" value="Genomic_DNA"/>
</dbReference>
<dbReference type="InParanoid" id="G0R3T6"/>
<keyword evidence="1" id="KW-0175">Coiled coil</keyword>
<evidence type="ECO:0000313" key="2">
    <source>
        <dbReference type="EMBL" id="EGR27868.1"/>
    </source>
</evidence>
<dbReference type="RefSeq" id="XP_004027213.1">
    <property type="nucleotide sequence ID" value="XM_004027164.1"/>
</dbReference>
<feature type="coiled-coil region" evidence="1">
    <location>
        <begin position="68"/>
        <end position="95"/>
    </location>
</feature>
<protein>
    <submittedName>
        <fullName evidence="2">Uncharacterized protein</fullName>
    </submittedName>
</protein>
<dbReference type="OrthoDB" id="425490at2759"/>
<keyword evidence="3" id="KW-1185">Reference proteome</keyword>
<sequence length="356" mass="41823">MDQMNQMANNFQMILLIEKIIKNQSETENRQETQEKEKNIFRVIRKQSKKLFNFLLNQKKVTSLSDILAESKKICQSSENLLNNLQNQIQCKNEQQTNKTILLSNLKNALNSNASESDIATIIDVLKKKFGSNNPDKLMILDYCFKQITEQMLPVHVKYILYAASENKDIFSKENEKEDDYNQQDKNQEPEFPKIIQSLQLSEKQKTKALKMQKKLTKENEKLEILVNQMYETKQKMKKELSTLDDTMQNLIKEFKPSQIAKFILNIEQSQHQSMMKNSFQKFFQADNQDSDDDSENDLQSFIQNQDTYNTLMVDVNEAYDVYTDAYEFLHKKRHLFSESTNNLQNQNAPNNNDSN</sequence>
<evidence type="ECO:0000256" key="1">
    <source>
        <dbReference type="SAM" id="Coils"/>
    </source>
</evidence>
<reference evidence="2 3" key="1">
    <citation type="submission" date="2011-07" db="EMBL/GenBank/DDBJ databases">
        <authorList>
            <person name="Coyne R."/>
            <person name="Brami D."/>
            <person name="Johnson J."/>
            <person name="Hostetler J."/>
            <person name="Hannick L."/>
            <person name="Clark T."/>
            <person name="Cassidy-Hanley D."/>
            <person name="Inman J."/>
        </authorList>
    </citation>
    <scope>NUCLEOTIDE SEQUENCE [LARGE SCALE GENOMIC DNA]</scope>
    <source>
        <strain evidence="2 3">G5</strain>
    </source>
</reference>
<evidence type="ECO:0000313" key="3">
    <source>
        <dbReference type="Proteomes" id="UP000008983"/>
    </source>
</evidence>
<dbReference type="Proteomes" id="UP000008983">
    <property type="component" value="Unassembled WGS sequence"/>
</dbReference>
<dbReference type="GeneID" id="14903961"/>
<proteinExistence type="predicted"/>
<dbReference type="eggNOG" id="ENOG502SNXE">
    <property type="taxonomic scope" value="Eukaryota"/>
</dbReference>
<feature type="coiled-coil region" evidence="1">
    <location>
        <begin position="209"/>
        <end position="254"/>
    </location>
</feature>
<dbReference type="AlphaFoldDB" id="G0R3T6"/>